<sequence>MSNSWIKTKIGDLTTLRKEKFDPKTKDVEKYIGLEHIEQGTGRLNGYGYSSETTSMKSVFEKEDILFGKLRPYLRKYWYAQFKGVCATEILPLIANQNVDKRFLFYLLQQDKFIDFLDQKSFGTKMPRTSWNEIKEYECSVPSLLVEQQKIASILSSVDEAIEKTEAVMEKTEKVKQGLMQQLLTKGIGHTKFKKEDIGEIPEEWEIRKIADIGTFSNGVSKGAEFFGSGYLFVNVREIASNEIELDKLNRVNLSEKELVINEVLYGDILLIRSYGNPKKVGYPMLFNIKNVQERFTHSGFTMKLRPHQHLVDSNFLVYLLKSDKIRREVYKRGTFSANNNINQKEYGSIKIGLPSIKEQRRIAETLDIFNRKIFNEKERLTQLQVIKKGLMQSLLTGKVRVNVDEAEVTQV</sequence>
<evidence type="ECO:0000259" key="4">
    <source>
        <dbReference type="Pfam" id="PF01420"/>
    </source>
</evidence>
<keyword evidence="3" id="KW-0238">DNA-binding</keyword>
<name>A0A9X7C045_BACTU</name>
<dbReference type="EMBL" id="NUFN01000017">
    <property type="protein sequence ID" value="PGH84097.1"/>
    <property type="molecule type" value="Genomic_DNA"/>
</dbReference>
<dbReference type="Pfam" id="PF01420">
    <property type="entry name" value="Methylase_S"/>
    <property type="match status" value="2"/>
</dbReference>
<evidence type="ECO:0000313" key="6">
    <source>
        <dbReference type="Proteomes" id="UP000222944"/>
    </source>
</evidence>
<dbReference type="GO" id="GO:0009307">
    <property type="term" value="P:DNA restriction-modification system"/>
    <property type="evidence" value="ECO:0007669"/>
    <property type="project" value="UniProtKB-KW"/>
</dbReference>
<gene>
    <name evidence="5" type="ORF">CN899_12190</name>
</gene>
<dbReference type="AlphaFoldDB" id="A0A9X7C045"/>
<dbReference type="InterPro" id="IPR052021">
    <property type="entry name" value="Type-I_RS_S_subunit"/>
</dbReference>
<dbReference type="InterPro" id="IPR000055">
    <property type="entry name" value="Restrct_endonuc_typeI_TRD"/>
</dbReference>
<evidence type="ECO:0000256" key="2">
    <source>
        <dbReference type="ARBA" id="ARBA00022747"/>
    </source>
</evidence>
<protein>
    <recommendedName>
        <fullName evidence="4">Type I restriction modification DNA specificity domain-containing protein</fullName>
    </recommendedName>
</protein>
<reference evidence="5 6" key="1">
    <citation type="submission" date="2017-09" db="EMBL/GenBank/DDBJ databases">
        <title>Large-scale bioinformatics analysis of Bacillus genomes uncovers conserved roles of natural products in bacterial physiology.</title>
        <authorList>
            <consortium name="Agbiome Team Llc"/>
            <person name="Bleich R.M."/>
            <person name="Grubbs K.J."/>
            <person name="Santa Maria K.C."/>
            <person name="Allen S.E."/>
            <person name="Farag S."/>
            <person name="Shank E.A."/>
            <person name="Bowers A."/>
        </authorList>
    </citation>
    <scope>NUCLEOTIDE SEQUENCE [LARGE SCALE GENOMIC DNA]</scope>
    <source>
        <strain evidence="5 6">AFS058004</strain>
    </source>
</reference>
<dbReference type="PANTHER" id="PTHR30408:SF12">
    <property type="entry name" value="TYPE I RESTRICTION ENZYME MJAVIII SPECIFICITY SUBUNIT"/>
    <property type="match status" value="1"/>
</dbReference>
<dbReference type="PANTHER" id="PTHR30408">
    <property type="entry name" value="TYPE-1 RESTRICTION ENZYME ECOKI SPECIFICITY PROTEIN"/>
    <property type="match status" value="1"/>
</dbReference>
<feature type="domain" description="Type I restriction modification DNA specificity" evidence="4">
    <location>
        <begin position="202"/>
        <end position="384"/>
    </location>
</feature>
<proteinExistence type="inferred from homology"/>
<evidence type="ECO:0000256" key="3">
    <source>
        <dbReference type="ARBA" id="ARBA00023125"/>
    </source>
</evidence>
<organism evidence="5 6">
    <name type="scientific">Bacillus thuringiensis</name>
    <dbReference type="NCBI Taxonomy" id="1428"/>
    <lineage>
        <taxon>Bacteria</taxon>
        <taxon>Bacillati</taxon>
        <taxon>Bacillota</taxon>
        <taxon>Bacilli</taxon>
        <taxon>Bacillales</taxon>
        <taxon>Bacillaceae</taxon>
        <taxon>Bacillus</taxon>
        <taxon>Bacillus cereus group</taxon>
    </lineage>
</organism>
<dbReference type="GO" id="GO:0003677">
    <property type="term" value="F:DNA binding"/>
    <property type="evidence" value="ECO:0007669"/>
    <property type="project" value="UniProtKB-KW"/>
</dbReference>
<dbReference type="Gene3D" id="3.90.220.20">
    <property type="entry name" value="DNA methylase specificity domains"/>
    <property type="match status" value="2"/>
</dbReference>
<dbReference type="CDD" id="cd17517">
    <property type="entry name" value="RMtype1_S_EcoKI_StySPI-TRD2-CR2_like"/>
    <property type="match status" value="1"/>
</dbReference>
<accession>A0A9X7C045</accession>
<comment type="similarity">
    <text evidence="1">Belongs to the type-I restriction system S methylase family.</text>
</comment>
<evidence type="ECO:0000313" key="5">
    <source>
        <dbReference type="EMBL" id="PGH84097.1"/>
    </source>
</evidence>
<feature type="domain" description="Type I restriction modification DNA specificity" evidence="4">
    <location>
        <begin position="5"/>
        <end position="165"/>
    </location>
</feature>
<dbReference type="InterPro" id="IPR044946">
    <property type="entry name" value="Restrct_endonuc_typeI_TRD_sf"/>
</dbReference>
<dbReference type="RefSeq" id="WP_098866691.1">
    <property type="nucleotide sequence ID" value="NZ_NUFN01000017.1"/>
</dbReference>
<dbReference type="Gene3D" id="1.10.287.1120">
    <property type="entry name" value="Bipartite methylase S protein"/>
    <property type="match status" value="1"/>
</dbReference>
<dbReference type="Proteomes" id="UP000222944">
    <property type="component" value="Unassembled WGS sequence"/>
</dbReference>
<dbReference type="SUPFAM" id="SSF116734">
    <property type="entry name" value="DNA methylase specificity domain"/>
    <property type="match status" value="2"/>
</dbReference>
<evidence type="ECO:0000256" key="1">
    <source>
        <dbReference type="ARBA" id="ARBA00010923"/>
    </source>
</evidence>
<keyword evidence="2" id="KW-0680">Restriction system</keyword>
<comment type="caution">
    <text evidence="5">The sequence shown here is derived from an EMBL/GenBank/DDBJ whole genome shotgun (WGS) entry which is preliminary data.</text>
</comment>